<sequence length="847" mass="92436">MPTDLVTRLLLQNQNFDRNLKASQNQMKAFQKRVDLMGASVRSFVGGFAGMAGISFAFMDITQKSIQFEKSLSSLRSLTGVTAEEQSFFKNEAIKLGSTSTQTASQVVEAFQLIGSQKPELLKNKDALAEVTKQAITLAEAAGMDVPEAAKALTGSLNQMGESSNKAGEYINILAAASQAGSADIPYLTKAIEKSGGAASTVGIKYNELVAVIETIAPKITEASEAGTNLRNIFLILESSSDKNLKPSVVGLSKSIENLAAKNYDATQMTKMFGRESVTAALALVSAKDEYKNYVDAITGTNTAIEQQKINNDNLAGSINAVSSAWEGFVLTLNNSNGVLKDTANILATVLGRMTEAMKSETQKQNELIREGVADRKKSLSQEIEGWMVLGDRKKAIEETMRQFSLRNPGGEDTISQQLRTQMINLENMQRALSRYQPKSGLDESMHTLAPYSFLSPAKVSEKNKLEDQIEVQKEIIRNIEIKNELYKQSLQYLNDELKATENINTENATPKVTDVLSETEKKRRKKEQQDIGAIQYWTSDKIQEIAFQKPISIPVVLTEKEIQDELERINELAKEKGGSVKLNLSEEELENLKIKVATKMYVPVVPKFEEPEETSDTTGSIEDYQKKIQTVTLAYNEATTDGLRSLYAKQKEDLEKHLEEMTDMNQGMIDISNELQSLIQSGVVSGFESLGEAIGSGDPGEAMRNMLMGLMDMLKQFGAALVAAGLASEALKKVFANPYAAIAAGGALIIAASVAKSALQKSSSVGSYAEGGTIPYFTVGDRMTANVNGGEMILNTGQQAKLFDLLDLGRSQVEDNRLEITGRLVGEGSNLYAVLDTYAKKQRRGK</sequence>
<keyword evidence="2" id="KW-1188">Viral release from host cell</keyword>
<name>A0A8S5U981_9CAUD</name>
<dbReference type="GO" id="GO:0098003">
    <property type="term" value="P:viral tail assembly"/>
    <property type="evidence" value="ECO:0007669"/>
    <property type="project" value="UniProtKB-KW"/>
</dbReference>
<evidence type="ECO:0000313" key="5">
    <source>
        <dbReference type="EMBL" id="DAF91041.1"/>
    </source>
</evidence>
<evidence type="ECO:0000256" key="2">
    <source>
        <dbReference type="ARBA" id="ARBA00022612"/>
    </source>
</evidence>
<keyword evidence="1" id="KW-1245">Viral tail assembly</keyword>
<dbReference type="InterPro" id="IPR010090">
    <property type="entry name" value="Phage_tape_meas"/>
</dbReference>
<organism evidence="5">
    <name type="scientific">Siphoviridae sp. ct7aK2</name>
    <dbReference type="NCBI Taxonomy" id="2825351"/>
    <lineage>
        <taxon>Viruses</taxon>
        <taxon>Duplodnaviria</taxon>
        <taxon>Heunggongvirae</taxon>
        <taxon>Uroviricota</taxon>
        <taxon>Caudoviricetes</taxon>
    </lineage>
</organism>
<dbReference type="EMBL" id="BK016044">
    <property type="protein sequence ID" value="DAF91041.1"/>
    <property type="molecule type" value="Genomic_DNA"/>
</dbReference>
<dbReference type="NCBIfam" id="TIGR01760">
    <property type="entry name" value="tape_meas_TP901"/>
    <property type="match status" value="1"/>
</dbReference>
<reference evidence="5" key="1">
    <citation type="journal article" date="2021" name="Proc. Natl. Acad. Sci. U.S.A.">
        <title>A Catalog of Tens of Thousands of Viruses from Human Metagenomes Reveals Hidden Associations with Chronic Diseases.</title>
        <authorList>
            <person name="Tisza M.J."/>
            <person name="Buck C.B."/>
        </authorList>
    </citation>
    <scope>NUCLEOTIDE SEQUENCE</scope>
    <source>
        <strain evidence="5">Ct7aK2</strain>
    </source>
</reference>
<keyword evidence="3" id="KW-0175">Coiled coil</keyword>
<dbReference type="PANTHER" id="PTHR37813">
    <property type="entry name" value="FELS-2 PROPHAGE PROTEIN"/>
    <property type="match status" value="1"/>
</dbReference>
<dbReference type="Pfam" id="PF10145">
    <property type="entry name" value="PhageMin_Tail"/>
    <property type="match status" value="1"/>
</dbReference>
<dbReference type="PANTHER" id="PTHR37813:SF1">
    <property type="entry name" value="FELS-2 PROPHAGE PROTEIN"/>
    <property type="match status" value="1"/>
</dbReference>
<accession>A0A8S5U981</accession>
<evidence type="ECO:0000256" key="1">
    <source>
        <dbReference type="ARBA" id="ARBA00022465"/>
    </source>
</evidence>
<feature type="domain" description="Phage tail tape measure protein" evidence="4">
    <location>
        <begin position="91"/>
        <end position="242"/>
    </location>
</feature>
<evidence type="ECO:0000256" key="3">
    <source>
        <dbReference type="SAM" id="Coils"/>
    </source>
</evidence>
<evidence type="ECO:0000259" key="4">
    <source>
        <dbReference type="Pfam" id="PF10145"/>
    </source>
</evidence>
<protein>
    <submittedName>
        <fullName evidence="5">Tail tape measure protein</fullName>
    </submittedName>
</protein>
<feature type="coiled-coil region" evidence="3">
    <location>
        <begin position="463"/>
        <end position="497"/>
    </location>
</feature>
<proteinExistence type="predicted"/>